<dbReference type="InterPro" id="IPR011256">
    <property type="entry name" value="Reg_factor_effector_dom_sf"/>
</dbReference>
<keyword evidence="2" id="KW-1185">Reference proteome</keyword>
<protein>
    <recommendedName>
        <fullName evidence="3">GyrI-like small molecule binding domain-containing protein</fullName>
    </recommendedName>
</protein>
<evidence type="ECO:0000313" key="1">
    <source>
        <dbReference type="EMBL" id="SMD15289.1"/>
    </source>
</evidence>
<evidence type="ECO:0008006" key="3">
    <source>
        <dbReference type="Google" id="ProtNLM"/>
    </source>
</evidence>
<dbReference type="RefSeq" id="WP_084578404.1">
    <property type="nucleotide sequence ID" value="NZ_CP155572.1"/>
</dbReference>
<reference evidence="1 2" key="1">
    <citation type="submission" date="2017-04" db="EMBL/GenBank/DDBJ databases">
        <authorList>
            <person name="Afonso C.L."/>
            <person name="Miller P.J."/>
            <person name="Scott M.A."/>
            <person name="Spackman E."/>
            <person name="Goraichik I."/>
            <person name="Dimitrov K.M."/>
            <person name="Suarez D.L."/>
            <person name="Swayne D.E."/>
        </authorList>
    </citation>
    <scope>NUCLEOTIDE SEQUENCE [LARGE SCALE GENOMIC DNA]</scope>
    <source>
        <strain evidence="1 2">DSM 5090</strain>
    </source>
</reference>
<dbReference type="EMBL" id="FWXI01000037">
    <property type="protein sequence ID" value="SMD15289.1"/>
    <property type="molecule type" value="Genomic_DNA"/>
</dbReference>
<gene>
    <name evidence="1" type="ORF">SAMN04488500_1378</name>
</gene>
<sequence length="153" mass="17600">METKITKSTQVLCATEYLTVQEIGERGEKLCTNIIEEIDKYKLSIVGPWTFVSYGRDGNYDTRFKHEYCVPVENIENYKGIFQIKTLQEIECAFITYQGDLSEENFGGKGYSPLVDSIIKSGRNFTGESREVYHKWVSPESQDNIIEIQFGIK</sequence>
<proteinExistence type="predicted"/>
<dbReference type="Proteomes" id="UP000192738">
    <property type="component" value="Unassembled WGS sequence"/>
</dbReference>
<dbReference type="Gene3D" id="3.20.80.10">
    <property type="entry name" value="Regulatory factor, effector binding domain"/>
    <property type="match status" value="1"/>
</dbReference>
<dbReference type="OrthoDB" id="7914880at2"/>
<dbReference type="STRING" id="112901.SAMN04488500_1378"/>
<organism evidence="1 2">
    <name type="scientific">Sporomusa malonica</name>
    <dbReference type="NCBI Taxonomy" id="112901"/>
    <lineage>
        <taxon>Bacteria</taxon>
        <taxon>Bacillati</taxon>
        <taxon>Bacillota</taxon>
        <taxon>Negativicutes</taxon>
        <taxon>Selenomonadales</taxon>
        <taxon>Sporomusaceae</taxon>
        <taxon>Sporomusa</taxon>
    </lineage>
</organism>
<accession>A0A1W2F022</accession>
<dbReference type="AlphaFoldDB" id="A0A1W2F022"/>
<evidence type="ECO:0000313" key="2">
    <source>
        <dbReference type="Proteomes" id="UP000192738"/>
    </source>
</evidence>
<name>A0A1W2F022_9FIRM</name>